<protein>
    <submittedName>
        <fullName evidence="2">S-glutathionyl-(Chloro)hydroquinone reductase</fullName>
        <ecNumber evidence="2">1.8.5.7</ecNumber>
    </submittedName>
</protein>
<dbReference type="CDD" id="cd03190">
    <property type="entry name" value="GST_C_Omega_like"/>
    <property type="match status" value="1"/>
</dbReference>
<accession>A0ABR4NHS8</accession>
<dbReference type="GO" id="GO:0016491">
    <property type="term" value="F:oxidoreductase activity"/>
    <property type="evidence" value="ECO:0007669"/>
    <property type="project" value="UniProtKB-KW"/>
</dbReference>
<dbReference type="PROSITE" id="PS50405">
    <property type="entry name" value="GST_CTER"/>
    <property type="match status" value="1"/>
</dbReference>
<feature type="domain" description="GST C-terminal" evidence="1">
    <location>
        <begin position="159"/>
        <end position="284"/>
    </location>
</feature>
<evidence type="ECO:0000313" key="3">
    <source>
        <dbReference type="Proteomes" id="UP001527925"/>
    </source>
</evidence>
<name>A0ABR4NHS8_9FUNG</name>
<keyword evidence="2" id="KW-0560">Oxidoreductase</keyword>
<comment type="caution">
    <text evidence="2">The sequence shown here is derived from an EMBL/GenBank/DDBJ whole genome shotgun (WGS) entry which is preliminary data.</text>
</comment>
<dbReference type="SUPFAM" id="SSF52833">
    <property type="entry name" value="Thioredoxin-like"/>
    <property type="match status" value="1"/>
</dbReference>
<dbReference type="SFLD" id="SFLDG01206">
    <property type="entry name" value="Xi.1"/>
    <property type="match status" value="1"/>
</dbReference>
<evidence type="ECO:0000313" key="2">
    <source>
        <dbReference type="EMBL" id="KAL2919021.1"/>
    </source>
</evidence>
<dbReference type="PANTHER" id="PTHR32419">
    <property type="entry name" value="GLUTATHIONYL-HYDROQUINONE REDUCTASE"/>
    <property type="match status" value="1"/>
</dbReference>
<dbReference type="InterPro" id="IPR036282">
    <property type="entry name" value="Glutathione-S-Trfase_C_sf"/>
</dbReference>
<dbReference type="InterPro" id="IPR016639">
    <property type="entry name" value="GST_Omega/GSH"/>
</dbReference>
<dbReference type="EMBL" id="JADGIZ020000004">
    <property type="protein sequence ID" value="KAL2919021.1"/>
    <property type="molecule type" value="Genomic_DNA"/>
</dbReference>
<dbReference type="Gene3D" id="3.40.30.10">
    <property type="entry name" value="Glutaredoxin"/>
    <property type="match status" value="1"/>
</dbReference>
<dbReference type="InterPro" id="IPR047047">
    <property type="entry name" value="GST_Omega-like_C"/>
</dbReference>
<dbReference type="SFLD" id="SFLDG01148">
    <property type="entry name" value="Xi_(cytGST)"/>
    <property type="match status" value="1"/>
</dbReference>
<dbReference type="PANTHER" id="PTHR32419:SF6">
    <property type="entry name" value="GLUTATHIONE S-TRANSFERASE OMEGA-LIKE 1-RELATED"/>
    <property type="match status" value="1"/>
</dbReference>
<dbReference type="InterPro" id="IPR004045">
    <property type="entry name" value="Glutathione_S-Trfase_N"/>
</dbReference>
<proteinExistence type="predicted"/>
<dbReference type="SFLD" id="SFLDS00019">
    <property type="entry name" value="Glutathione_Transferase_(cytos"/>
    <property type="match status" value="1"/>
</dbReference>
<organism evidence="2 3">
    <name type="scientific">Polyrhizophydium stewartii</name>
    <dbReference type="NCBI Taxonomy" id="2732419"/>
    <lineage>
        <taxon>Eukaryota</taxon>
        <taxon>Fungi</taxon>
        <taxon>Fungi incertae sedis</taxon>
        <taxon>Chytridiomycota</taxon>
        <taxon>Chytridiomycota incertae sedis</taxon>
        <taxon>Chytridiomycetes</taxon>
        <taxon>Rhizophydiales</taxon>
        <taxon>Rhizophydiales incertae sedis</taxon>
        <taxon>Polyrhizophydium</taxon>
    </lineage>
</organism>
<evidence type="ECO:0000259" key="1">
    <source>
        <dbReference type="PROSITE" id="PS50405"/>
    </source>
</evidence>
<dbReference type="Proteomes" id="UP001527925">
    <property type="component" value="Unassembled WGS sequence"/>
</dbReference>
<dbReference type="InterPro" id="IPR040079">
    <property type="entry name" value="Glutathione_S-Trfase"/>
</dbReference>
<dbReference type="Gene3D" id="1.20.1050.10">
    <property type="match status" value="1"/>
</dbReference>
<dbReference type="PIRSF" id="PIRSF015753">
    <property type="entry name" value="GST"/>
    <property type="match status" value="1"/>
</dbReference>
<dbReference type="EC" id="1.8.5.7" evidence="2"/>
<keyword evidence="3" id="KW-1185">Reference proteome</keyword>
<gene>
    <name evidence="2" type="primary">ECM4_1</name>
    <name evidence="2" type="ORF">HK105_201291</name>
</gene>
<dbReference type="Pfam" id="PF13410">
    <property type="entry name" value="GST_C_2"/>
    <property type="match status" value="1"/>
</dbReference>
<sequence>MSIRWKTTKGEFVRQVSSFRNTVSAEPGNPFQPAPDRYHLYVSTACPWAHRTLVVRALKGLEDVLPVSIVDWHLASDKGWHFSDAATTPGAIPDTVNGFAYLHELYFKADPEYSARFTVPVLWDKQLGTIVNNESSEIIRMLNTAFDEWSSAPGLTFYPESLRQQIDDVNAWIYDQINNGVYKTGFATTQDAYERNCKAVFAALARVEDILAESEFLVGSTFTEADIRLFTTMVRFDPVYHTHFKCTSGTVAHDFPNILRWLRRVYQMPKIAATVDMDHIKKHYYVSHIKINPTQVVPLWDGPDLTVPVGEFVPRSQRK</sequence>
<dbReference type="InterPro" id="IPR036249">
    <property type="entry name" value="Thioredoxin-like_sf"/>
</dbReference>
<dbReference type="InterPro" id="IPR010987">
    <property type="entry name" value="Glutathione-S-Trfase_C-like"/>
</dbReference>
<dbReference type="SUPFAM" id="SSF47616">
    <property type="entry name" value="GST C-terminal domain-like"/>
    <property type="match status" value="1"/>
</dbReference>
<dbReference type="Pfam" id="PF13409">
    <property type="entry name" value="GST_N_2"/>
    <property type="match status" value="1"/>
</dbReference>
<reference evidence="2 3" key="1">
    <citation type="submission" date="2023-09" db="EMBL/GenBank/DDBJ databases">
        <title>Pangenome analysis of Batrachochytrium dendrobatidis and related Chytrids.</title>
        <authorList>
            <person name="Yacoub M.N."/>
            <person name="Stajich J.E."/>
            <person name="James T.Y."/>
        </authorList>
    </citation>
    <scope>NUCLEOTIDE SEQUENCE [LARGE SCALE GENOMIC DNA]</scope>
    <source>
        <strain evidence="2 3">JEL0888</strain>
    </source>
</reference>